<dbReference type="InterPro" id="IPR000485">
    <property type="entry name" value="AsnC-type_HTH_dom"/>
</dbReference>
<evidence type="ECO:0000313" key="6">
    <source>
        <dbReference type="Proteomes" id="UP001321047"/>
    </source>
</evidence>
<evidence type="ECO:0000259" key="4">
    <source>
        <dbReference type="PROSITE" id="PS50956"/>
    </source>
</evidence>
<evidence type="ECO:0000256" key="1">
    <source>
        <dbReference type="ARBA" id="ARBA00023015"/>
    </source>
</evidence>
<dbReference type="Gene3D" id="3.30.70.920">
    <property type="match status" value="1"/>
</dbReference>
<gene>
    <name evidence="5" type="ORF">OB919_14615</name>
</gene>
<protein>
    <submittedName>
        <fullName evidence="5">Lrp/AsnC family transcriptional regulator</fullName>
    </submittedName>
</protein>
<dbReference type="Gene3D" id="1.10.10.10">
    <property type="entry name" value="Winged helix-like DNA-binding domain superfamily/Winged helix DNA-binding domain"/>
    <property type="match status" value="1"/>
</dbReference>
<reference evidence="5 6" key="1">
    <citation type="submission" date="2022-09" db="EMBL/GenBank/DDBJ databases">
        <title>Enrichment on poylsaccharides allowed isolation of novel metabolic and taxonomic groups of Haloarchaea.</title>
        <authorList>
            <person name="Sorokin D.Y."/>
            <person name="Elcheninov A.G."/>
            <person name="Khizhniak T.V."/>
            <person name="Kolganova T.V."/>
            <person name="Kublanov I.V."/>
        </authorList>
    </citation>
    <scope>NUCLEOTIDE SEQUENCE [LARGE SCALE GENOMIC DNA]</scope>
    <source>
        <strain evidence="5 6">AArc-curdl1</strain>
    </source>
</reference>
<keyword evidence="6" id="KW-1185">Reference proteome</keyword>
<organism evidence="5 6">
    <name type="scientific">Natronosalvus hydrolyticus</name>
    <dbReference type="NCBI Taxonomy" id="2979988"/>
    <lineage>
        <taxon>Archaea</taxon>
        <taxon>Methanobacteriati</taxon>
        <taxon>Methanobacteriota</taxon>
        <taxon>Stenosarchaea group</taxon>
        <taxon>Halobacteria</taxon>
        <taxon>Halobacteriales</taxon>
        <taxon>Natrialbaceae</taxon>
        <taxon>Natronosalvus</taxon>
    </lineage>
</organism>
<dbReference type="InterPro" id="IPR036390">
    <property type="entry name" value="WH_DNA-bd_sf"/>
</dbReference>
<dbReference type="InterPro" id="IPR011008">
    <property type="entry name" value="Dimeric_a/b-barrel"/>
</dbReference>
<dbReference type="GO" id="GO:0043565">
    <property type="term" value="F:sequence-specific DNA binding"/>
    <property type="evidence" value="ECO:0007669"/>
    <property type="project" value="InterPro"/>
</dbReference>
<keyword evidence="3" id="KW-0804">Transcription</keyword>
<dbReference type="Proteomes" id="UP001321047">
    <property type="component" value="Unassembled WGS sequence"/>
</dbReference>
<dbReference type="SMART" id="SM00344">
    <property type="entry name" value="HTH_ASNC"/>
    <property type="match status" value="1"/>
</dbReference>
<feature type="domain" description="HTH asnC-type" evidence="4">
    <location>
        <begin position="28"/>
        <end position="88"/>
    </location>
</feature>
<dbReference type="RefSeq" id="WP_342809516.1">
    <property type="nucleotide sequence ID" value="NZ_JAOPJZ010000014.1"/>
</dbReference>
<keyword evidence="1" id="KW-0805">Transcription regulation</keyword>
<name>A0AAP2ZAX1_9EURY</name>
<dbReference type="InterPro" id="IPR011991">
    <property type="entry name" value="ArsR-like_HTH"/>
</dbReference>
<sequence>MADTSGSQMGTADLDIEETIEQLVTENLDEVDYKIYRILNEDGRISDTDLGERVGLSRTAVRRRRKKLQDNNIIKIIGVLVLQEVDLEYADVQVSLQPEATNEELHEFIDYLVDQELVYEVDEYLGQSDMLIRVWHASLRDVKEYVNELIQHADIVEDYEVVPVIRTHKAWHSKIENA</sequence>
<keyword evidence="2" id="KW-0238">DNA-binding</keyword>
<dbReference type="SUPFAM" id="SSF46785">
    <property type="entry name" value="Winged helix' DNA-binding domain"/>
    <property type="match status" value="1"/>
</dbReference>
<dbReference type="InterPro" id="IPR036388">
    <property type="entry name" value="WH-like_DNA-bd_sf"/>
</dbReference>
<dbReference type="Pfam" id="PF01037">
    <property type="entry name" value="AsnC_trans_reg"/>
    <property type="match status" value="1"/>
</dbReference>
<evidence type="ECO:0000313" key="5">
    <source>
        <dbReference type="EMBL" id="MCU4753195.1"/>
    </source>
</evidence>
<dbReference type="InterPro" id="IPR019888">
    <property type="entry name" value="Tscrpt_reg_AsnC-like"/>
</dbReference>
<dbReference type="GO" id="GO:0043200">
    <property type="term" value="P:response to amino acid"/>
    <property type="evidence" value="ECO:0007669"/>
    <property type="project" value="TreeGrafter"/>
</dbReference>
<comment type="caution">
    <text evidence="5">The sequence shown here is derived from an EMBL/GenBank/DDBJ whole genome shotgun (WGS) entry which is preliminary data.</text>
</comment>
<dbReference type="Pfam" id="PF13404">
    <property type="entry name" value="HTH_AsnC-type"/>
    <property type="match status" value="1"/>
</dbReference>
<evidence type="ECO:0000256" key="3">
    <source>
        <dbReference type="ARBA" id="ARBA00023163"/>
    </source>
</evidence>
<dbReference type="SUPFAM" id="SSF54909">
    <property type="entry name" value="Dimeric alpha+beta barrel"/>
    <property type="match status" value="1"/>
</dbReference>
<dbReference type="PROSITE" id="PS50956">
    <property type="entry name" value="HTH_ASNC_2"/>
    <property type="match status" value="1"/>
</dbReference>
<dbReference type="CDD" id="cd00090">
    <property type="entry name" value="HTH_ARSR"/>
    <property type="match status" value="1"/>
</dbReference>
<accession>A0AAP2ZAX1</accession>
<dbReference type="EMBL" id="JAOPJZ010000014">
    <property type="protein sequence ID" value="MCU4753195.1"/>
    <property type="molecule type" value="Genomic_DNA"/>
</dbReference>
<dbReference type="InterPro" id="IPR019887">
    <property type="entry name" value="Tscrpt_reg_AsnC/Lrp_C"/>
</dbReference>
<dbReference type="PANTHER" id="PTHR30154">
    <property type="entry name" value="LEUCINE-RESPONSIVE REGULATORY PROTEIN"/>
    <property type="match status" value="1"/>
</dbReference>
<dbReference type="GO" id="GO:0005829">
    <property type="term" value="C:cytosol"/>
    <property type="evidence" value="ECO:0007669"/>
    <property type="project" value="TreeGrafter"/>
</dbReference>
<proteinExistence type="predicted"/>
<dbReference type="PANTHER" id="PTHR30154:SF34">
    <property type="entry name" value="TRANSCRIPTIONAL REGULATOR AZLB"/>
    <property type="match status" value="1"/>
</dbReference>
<dbReference type="AlphaFoldDB" id="A0AAP2ZAX1"/>
<evidence type="ECO:0000256" key="2">
    <source>
        <dbReference type="ARBA" id="ARBA00023125"/>
    </source>
</evidence>
<dbReference type="PRINTS" id="PR00033">
    <property type="entry name" value="HTHASNC"/>
</dbReference>